<dbReference type="SMART" id="SM00066">
    <property type="entry name" value="GAL4"/>
    <property type="match status" value="1"/>
</dbReference>
<dbReference type="EMBL" id="KQ964246">
    <property type="protein sequence ID" value="KXJ95179.1"/>
    <property type="molecule type" value="Genomic_DNA"/>
</dbReference>
<dbReference type="GO" id="GO:0000981">
    <property type="term" value="F:DNA-binding transcription factor activity, RNA polymerase II-specific"/>
    <property type="evidence" value="ECO:0007669"/>
    <property type="project" value="InterPro"/>
</dbReference>
<evidence type="ECO:0000256" key="2">
    <source>
        <dbReference type="SAM" id="MobiDB-lite"/>
    </source>
</evidence>
<feature type="compositionally biased region" description="Basic and acidic residues" evidence="2">
    <location>
        <begin position="160"/>
        <end position="171"/>
    </location>
</feature>
<dbReference type="SUPFAM" id="SSF57701">
    <property type="entry name" value="Zn2/Cys6 DNA-binding domain"/>
    <property type="match status" value="1"/>
</dbReference>
<dbReference type="Pfam" id="PF00172">
    <property type="entry name" value="Zn_clus"/>
    <property type="match status" value="1"/>
</dbReference>
<evidence type="ECO:0000313" key="5">
    <source>
        <dbReference type="Proteomes" id="UP000070501"/>
    </source>
</evidence>
<proteinExistence type="predicted"/>
<dbReference type="InterPro" id="IPR052783">
    <property type="entry name" value="Metabolic/Drug-Res_Regulator"/>
</dbReference>
<gene>
    <name evidence="4" type="ORF">Micbo1qcDRAFT_24666</name>
</gene>
<organism evidence="4 5">
    <name type="scientific">Microdochium bolleyi</name>
    <dbReference type="NCBI Taxonomy" id="196109"/>
    <lineage>
        <taxon>Eukaryota</taxon>
        <taxon>Fungi</taxon>
        <taxon>Dikarya</taxon>
        <taxon>Ascomycota</taxon>
        <taxon>Pezizomycotina</taxon>
        <taxon>Sordariomycetes</taxon>
        <taxon>Xylariomycetidae</taxon>
        <taxon>Xylariales</taxon>
        <taxon>Microdochiaceae</taxon>
        <taxon>Microdochium</taxon>
    </lineage>
</organism>
<dbReference type="PANTHER" id="PTHR47655">
    <property type="entry name" value="QUINIC ACID UTILIZATION ACTIVATOR"/>
    <property type="match status" value="1"/>
</dbReference>
<dbReference type="PROSITE" id="PS50048">
    <property type="entry name" value="ZN2_CY6_FUNGAL_2"/>
    <property type="match status" value="1"/>
</dbReference>
<dbReference type="InParanoid" id="A0A136JDF3"/>
<dbReference type="AlphaFoldDB" id="A0A136JDF3"/>
<feature type="region of interest" description="Disordered" evidence="2">
    <location>
        <begin position="1"/>
        <end position="21"/>
    </location>
</feature>
<name>A0A136JDF3_9PEZI</name>
<dbReference type="Gene3D" id="4.10.240.10">
    <property type="entry name" value="Zn(2)-C6 fungal-type DNA-binding domain"/>
    <property type="match status" value="1"/>
</dbReference>
<dbReference type="CDD" id="cd00067">
    <property type="entry name" value="GAL4"/>
    <property type="match status" value="1"/>
</dbReference>
<protein>
    <recommendedName>
        <fullName evidence="3">Zn(2)-C6 fungal-type domain-containing protein</fullName>
    </recommendedName>
</protein>
<feature type="compositionally biased region" description="Polar residues" evidence="2">
    <location>
        <begin position="329"/>
        <end position="340"/>
    </location>
</feature>
<keyword evidence="5" id="KW-1185">Reference proteome</keyword>
<feature type="compositionally biased region" description="Polar residues" evidence="2">
    <location>
        <begin position="200"/>
        <end position="221"/>
    </location>
</feature>
<reference evidence="5" key="1">
    <citation type="submission" date="2016-02" db="EMBL/GenBank/DDBJ databases">
        <title>Draft genome sequence of Microdochium bolleyi, a fungal endophyte of beachgrass.</title>
        <authorList>
            <consortium name="DOE Joint Genome Institute"/>
            <person name="David A.S."/>
            <person name="May G."/>
            <person name="Haridas S."/>
            <person name="Lim J."/>
            <person name="Wang M."/>
            <person name="Labutti K."/>
            <person name="Lipzen A."/>
            <person name="Barry K."/>
            <person name="Grigoriev I.V."/>
        </authorList>
    </citation>
    <scope>NUCLEOTIDE SEQUENCE [LARGE SCALE GENOMIC DNA]</scope>
    <source>
        <strain evidence="5">J235TASD1</strain>
    </source>
</reference>
<dbReference type="InterPro" id="IPR036864">
    <property type="entry name" value="Zn2-C6_fun-type_DNA-bd_sf"/>
</dbReference>
<evidence type="ECO:0000259" key="3">
    <source>
        <dbReference type="PROSITE" id="PS50048"/>
    </source>
</evidence>
<dbReference type="OrthoDB" id="2534600at2759"/>
<feature type="compositionally biased region" description="Polar residues" evidence="2">
    <location>
        <begin position="143"/>
        <end position="159"/>
    </location>
</feature>
<dbReference type="GO" id="GO:0045944">
    <property type="term" value="P:positive regulation of transcription by RNA polymerase II"/>
    <property type="evidence" value="ECO:0007669"/>
    <property type="project" value="TreeGrafter"/>
</dbReference>
<evidence type="ECO:0000256" key="1">
    <source>
        <dbReference type="ARBA" id="ARBA00023242"/>
    </source>
</evidence>
<dbReference type="Proteomes" id="UP000070501">
    <property type="component" value="Unassembled WGS sequence"/>
</dbReference>
<dbReference type="InterPro" id="IPR001138">
    <property type="entry name" value="Zn2Cys6_DnaBD"/>
</dbReference>
<accession>A0A136JDF3</accession>
<feature type="domain" description="Zn(2)-C6 fungal-type" evidence="3">
    <location>
        <begin position="22"/>
        <end position="52"/>
    </location>
</feature>
<sequence>MSDGEGDDDDKRASKKRKATRACDRCNSQHQPCDNSLPKCSVCERAGTSCTYDRPIRKRGPRVGYTSQNGERLWSVVLKARPELEDLVLQILRDGTYGDTGVPNADFIKNNDNQTELVNFFNDSRVGRYLQNGDTGNLKIPSRDQQFSIVPTEQLLRSQSYDRDQAGRADKPTTSGPHGAPQNPGDIYLQSDNVRRKDYQFSNRSEGTPVSSYSPMPNAQSVERGESRRKSGSNDVGSWKDPDPFASLVAHATARAAIENEPAVLSRNDSRSASTGFRPANFDIASMEMSHWFDPIATDTLLNLGFDGGDSMAQDWFDLCENPDPVEKQTVSPSATTTSQGEDEEEVWRRLVMRGRFM</sequence>
<dbReference type="PANTHER" id="PTHR47655:SF2">
    <property type="entry name" value="QUINIC ACID UTILIZATION ACTIVATOR"/>
    <property type="match status" value="1"/>
</dbReference>
<evidence type="ECO:0000313" key="4">
    <source>
        <dbReference type="EMBL" id="KXJ95179.1"/>
    </source>
</evidence>
<feature type="region of interest" description="Disordered" evidence="2">
    <location>
        <begin position="137"/>
        <end position="242"/>
    </location>
</feature>
<feature type="region of interest" description="Disordered" evidence="2">
    <location>
        <begin position="324"/>
        <end position="344"/>
    </location>
</feature>
<dbReference type="GO" id="GO:0008270">
    <property type="term" value="F:zinc ion binding"/>
    <property type="evidence" value="ECO:0007669"/>
    <property type="project" value="InterPro"/>
</dbReference>
<keyword evidence="1" id="KW-0539">Nucleus</keyword>